<dbReference type="EMBL" id="SNXR01000012">
    <property type="protein sequence ID" value="TDP59933.1"/>
    <property type="molecule type" value="Genomic_DNA"/>
</dbReference>
<dbReference type="RefSeq" id="WP_133532242.1">
    <property type="nucleotide sequence ID" value="NZ_SNXR01000012.1"/>
</dbReference>
<reference evidence="1 2" key="1">
    <citation type="submission" date="2019-03" db="EMBL/GenBank/DDBJ databases">
        <title>Genomic Encyclopedia of Archaeal and Bacterial Type Strains, Phase II (KMG-II): from individual species to whole genera.</title>
        <authorList>
            <person name="Goeker M."/>
        </authorList>
    </citation>
    <scope>NUCLEOTIDE SEQUENCE [LARGE SCALE GENOMIC DNA]</scope>
    <source>
        <strain evidence="1 2">DSM 25687</strain>
    </source>
</reference>
<sequence>MKARINIKDITGIQEFNLEADIVPGNGAGNISFKNTITDFESVITASLFDNHKTKIMHEIHNKNIYMSLSSEGKEFEVDIDLLTGKIVSMTCRNGYKGKLFMEFGIGNKMSDLLKVNKNIRFDLDHDFYVNYPFDGLIIYPPDYKLAEKIFNATVEGKAIPDFTIDTIVIIDMEFAKKMYSGTLIY</sequence>
<evidence type="ECO:0000313" key="2">
    <source>
        <dbReference type="Proteomes" id="UP000295260"/>
    </source>
</evidence>
<keyword evidence="2" id="KW-1185">Reference proteome</keyword>
<dbReference type="OrthoDB" id="1447213at2"/>
<proteinExistence type="predicted"/>
<organism evidence="1 2">
    <name type="scientific">Flavobacterium dankookense</name>
    <dbReference type="NCBI Taxonomy" id="706186"/>
    <lineage>
        <taxon>Bacteria</taxon>
        <taxon>Pseudomonadati</taxon>
        <taxon>Bacteroidota</taxon>
        <taxon>Flavobacteriia</taxon>
        <taxon>Flavobacteriales</taxon>
        <taxon>Flavobacteriaceae</taxon>
        <taxon>Flavobacterium</taxon>
    </lineage>
</organism>
<gene>
    <name evidence="1" type="ORF">BC748_0903</name>
</gene>
<accession>A0A4R6QDI1</accession>
<evidence type="ECO:0000313" key="1">
    <source>
        <dbReference type="EMBL" id="TDP59933.1"/>
    </source>
</evidence>
<name>A0A4R6QDI1_9FLAO</name>
<dbReference type="Proteomes" id="UP000295260">
    <property type="component" value="Unassembled WGS sequence"/>
</dbReference>
<protein>
    <submittedName>
        <fullName evidence="1">Uncharacterized protein</fullName>
    </submittedName>
</protein>
<dbReference type="AlphaFoldDB" id="A0A4R6QDI1"/>
<comment type="caution">
    <text evidence="1">The sequence shown here is derived from an EMBL/GenBank/DDBJ whole genome shotgun (WGS) entry which is preliminary data.</text>
</comment>